<name>V2RI43_9BACT</name>
<accession>V2RI43</accession>
<reference evidence="1" key="3">
    <citation type="submission" date="2022-06" db="EMBL/GenBank/DDBJ databases">
        <title>Resources to Facilitate Use of the Altered Schaedler Flora (ASF) Mouse Model to Study Microbiome Function.</title>
        <authorList>
            <person name="Proctor A."/>
            <person name="Parvinroo S."/>
            <person name="Richie T."/>
            <person name="Jia X."/>
            <person name="Lee S.T.M."/>
            <person name="Karp P.D."/>
            <person name="Paley S."/>
            <person name="Kostic A.D."/>
            <person name="Pierre J.F."/>
            <person name="Wannemuehler M.J."/>
            <person name="Phillips G.J."/>
        </authorList>
    </citation>
    <scope>NUCLEOTIDE SEQUENCE</scope>
    <source>
        <strain evidence="1">ASF457</strain>
    </source>
</reference>
<dbReference type="Proteomes" id="UP000017429">
    <property type="component" value="Chromosome"/>
</dbReference>
<proteinExistence type="predicted"/>
<reference evidence="1" key="2">
    <citation type="submission" date="2022-05" db="EMBL/GenBank/DDBJ databases">
        <authorList>
            <person name="Proctor A.L."/>
            <person name="Phillips G.J."/>
            <person name="Wannemuehler M.J."/>
        </authorList>
    </citation>
    <scope>NUCLEOTIDE SEQUENCE</scope>
    <source>
        <strain evidence="1">ASF457</strain>
    </source>
</reference>
<evidence type="ECO:0000313" key="1">
    <source>
        <dbReference type="EMBL" id="USF23469.1"/>
    </source>
</evidence>
<gene>
    <name evidence="1" type="ORF">N508_000530</name>
</gene>
<organism evidence="1 2">
    <name type="scientific">Mucispirillum schaedleri ASF457</name>
    <dbReference type="NCBI Taxonomy" id="1379858"/>
    <lineage>
        <taxon>Bacteria</taxon>
        <taxon>Pseudomonadati</taxon>
        <taxon>Deferribacterota</taxon>
        <taxon>Deferribacteres</taxon>
        <taxon>Deferribacterales</taxon>
        <taxon>Mucispirillaceae</taxon>
        <taxon>Mucispirillum</taxon>
    </lineage>
</organism>
<evidence type="ECO:0000313" key="2">
    <source>
        <dbReference type="Proteomes" id="UP000017429"/>
    </source>
</evidence>
<reference evidence="1" key="1">
    <citation type="journal article" date="2014" name="Genome Announc.">
        <title>Draft genome sequences of the altered schaedler flora, a defined bacterial community from gnotobiotic mice.</title>
        <authorList>
            <person name="Wannemuehler M.J."/>
            <person name="Overstreet A.M."/>
            <person name="Ward D.V."/>
            <person name="Phillips G.J."/>
        </authorList>
    </citation>
    <scope>NUCLEOTIDE SEQUENCE</scope>
    <source>
        <strain evidence="1">ASF457</strain>
    </source>
</reference>
<dbReference type="KEGG" id="msch:N508_000530"/>
<dbReference type="EMBL" id="CP097562">
    <property type="protein sequence ID" value="USF23469.1"/>
    <property type="molecule type" value="Genomic_DNA"/>
</dbReference>
<keyword evidence="2" id="KW-1185">Reference proteome</keyword>
<sequence length="159" mass="18982">MEYISILKKFLCWILVFWIPVNMLLILMYFVFTVDLPISEKKVKFLNKMLKEIEYSYHNQYDNKTFYKDRAFEIMSYDKYLQFNPGTNHLCNFTSKAIVKLKVSVGNRILYRDTTDKCCYGYYEVTYNSIDNTALCIYIESSDGINIDLSRTKIIKKVR</sequence>
<dbReference type="AlphaFoldDB" id="V2RI43"/>
<protein>
    <submittedName>
        <fullName evidence="1">Uncharacterized protein</fullName>
    </submittedName>
</protein>